<dbReference type="PANTHER" id="PTHR21180">
    <property type="entry name" value="ENDONUCLEASE/EXONUCLEASE/PHOSPHATASE FAMILY DOMAIN-CONTAINING PROTEIN 1"/>
    <property type="match status" value="1"/>
</dbReference>
<dbReference type="EMBL" id="CP116967">
    <property type="protein sequence ID" value="WNM57370.1"/>
    <property type="molecule type" value="Genomic_DNA"/>
</dbReference>
<name>A0AA96GC10_9BACT</name>
<dbReference type="Proteomes" id="UP001302719">
    <property type="component" value="Chromosome"/>
</dbReference>
<keyword evidence="1" id="KW-0472">Membrane</keyword>
<dbReference type="SUPFAM" id="SSF47781">
    <property type="entry name" value="RuvA domain 2-like"/>
    <property type="match status" value="1"/>
</dbReference>
<dbReference type="Gene3D" id="1.10.150.320">
    <property type="entry name" value="Photosystem II 12 kDa extrinsic protein"/>
    <property type="match status" value="1"/>
</dbReference>
<keyword evidence="1" id="KW-1133">Transmembrane helix</keyword>
<evidence type="ECO:0000313" key="2">
    <source>
        <dbReference type="EMBL" id="WNM57370.1"/>
    </source>
</evidence>
<keyword evidence="1" id="KW-0812">Transmembrane</keyword>
<sequence>MKDIEPQRSLASPLQVSDRHAGQISWASSLLLKLVLLGMGVLFVYWVGWPQPSLSPVVSIEHSGVQPSHTLASGSAGDPDEVVSVVPFAGRNVVQPLQDGVEGEGGQSREVAAFPVDLNDGTLAELEHLPGIGPILAGRIVAHRTSHGAFRRIDDLALVPGIGKKRLEQLRPLVGVRASTIAIGIGS</sequence>
<evidence type="ECO:0000256" key="1">
    <source>
        <dbReference type="SAM" id="Phobius"/>
    </source>
</evidence>
<accession>A0AA96GC10</accession>
<dbReference type="RefSeq" id="WP_312641766.1">
    <property type="nucleotide sequence ID" value="NZ_CP116967.1"/>
</dbReference>
<gene>
    <name evidence="2" type="ORF">PP769_15560</name>
</gene>
<dbReference type="GO" id="GO:0015627">
    <property type="term" value="C:type II protein secretion system complex"/>
    <property type="evidence" value="ECO:0007669"/>
    <property type="project" value="TreeGrafter"/>
</dbReference>
<organism evidence="2 3">
    <name type="scientific">Candidatus Nitrospira allomarina</name>
    <dbReference type="NCBI Taxonomy" id="3020900"/>
    <lineage>
        <taxon>Bacteria</taxon>
        <taxon>Pseudomonadati</taxon>
        <taxon>Nitrospirota</taxon>
        <taxon>Nitrospiria</taxon>
        <taxon>Nitrospirales</taxon>
        <taxon>Nitrospiraceae</taxon>
        <taxon>Nitrospira</taxon>
    </lineage>
</organism>
<feature type="transmembrane region" description="Helical" evidence="1">
    <location>
        <begin position="30"/>
        <end position="49"/>
    </location>
</feature>
<evidence type="ECO:0000313" key="3">
    <source>
        <dbReference type="Proteomes" id="UP001302719"/>
    </source>
</evidence>
<dbReference type="PANTHER" id="PTHR21180:SF32">
    <property type="entry name" value="ENDONUCLEASE_EXONUCLEASE_PHOSPHATASE FAMILY DOMAIN-CONTAINING PROTEIN 1"/>
    <property type="match status" value="1"/>
</dbReference>
<reference evidence="2 3" key="1">
    <citation type="submission" date="2023-01" db="EMBL/GenBank/DDBJ databases">
        <title>Cultivation and genomic characterization of new, ubiquitous marine nitrite-oxidizing bacteria from the Nitrospirales.</title>
        <authorList>
            <person name="Mueller A.J."/>
            <person name="Daebeler A."/>
            <person name="Herbold C.W."/>
            <person name="Kirkegaard R.H."/>
            <person name="Daims H."/>
        </authorList>
    </citation>
    <scope>NUCLEOTIDE SEQUENCE [LARGE SCALE GENOMIC DNA]</scope>
    <source>
        <strain evidence="2 3">VA</strain>
    </source>
</reference>
<dbReference type="Pfam" id="PF12836">
    <property type="entry name" value="HHH_3"/>
    <property type="match status" value="1"/>
</dbReference>
<keyword evidence="3" id="KW-1185">Reference proteome</keyword>
<protein>
    <submittedName>
        <fullName evidence="2">Helix-hairpin-helix domain-containing protein</fullName>
    </submittedName>
</protein>
<dbReference type="GO" id="GO:0015628">
    <property type="term" value="P:protein secretion by the type II secretion system"/>
    <property type="evidence" value="ECO:0007669"/>
    <property type="project" value="TreeGrafter"/>
</dbReference>
<proteinExistence type="predicted"/>
<dbReference type="KEGG" id="nall:PP769_15560"/>
<dbReference type="InterPro" id="IPR010994">
    <property type="entry name" value="RuvA_2-like"/>
</dbReference>
<dbReference type="AlphaFoldDB" id="A0AA96GC10"/>
<dbReference type="InterPro" id="IPR051675">
    <property type="entry name" value="Endo/Exo/Phosphatase_dom_1"/>
</dbReference>